<reference evidence="1 2" key="1">
    <citation type="submission" date="2019-03" db="EMBL/GenBank/DDBJ databases">
        <title>Diversity of the mouse oral microbiome.</title>
        <authorList>
            <person name="Joseph S."/>
            <person name="Aduse-Opoku J."/>
            <person name="Curtis M."/>
            <person name="Wade W."/>
            <person name="Hashim A."/>
        </authorList>
    </citation>
    <scope>NUCLEOTIDE SEQUENCE [LARGE SCALE GENOMIC DNA]</scope>
    <source>
        <strain evidence="1 2">P11</strain>
    </source>
</reference>
<protein>
    <recommendedName>
        <fullName evidence="3">DNA-binding protein</fullName>
    </recommendedName>
</protein>
<dbReference type="RefSeq" id="WP_135107486.1">
    <property type="nucleotide sequence ID" value="NZ_JADGKW010000010.1"/>
</dbReference>
<accession>A0A4Y9IHX4</accession>
<evidence type="ECO:0000313" key="2">
    <source>
        <dbReference type="Proteomes" id="UP000298285"/>
    </source>
</evidence>
<organism evidence="1 2">
    <name type="scientific">Dysgonomonas mossii</name>
    <dbReference type="NCBI Taxonomy" id="163665"/>
    <lineage>
        <taxon>Bacteria</taxon>
        <taxon>Pseudomonadati</taxon>
        <taxon>Bacteroidota</taxon>
        <taxon>Bacteroidia</taxon>
        <taxon>Bacteroidales</taxon>
        <taxon>Dysgonomonadaceae</taxon>
        <taxon>Dysgonomonas</taxon>
    </lineage>
</organism>
<gene>
    <name evidence="1" type="ORF">E4T88_16915</name>
</gene>
<sequence length="80" mass="9187">MDTVIVTTESSLEKIIERVFDQKIPKSAESEVERTFSINQVAKMLKRSHKKISDLVAGGILKCTPDRRVYESSLREYNNK</sequence>
<comment type="caution">
    <text evidence="1">The sequence shown here is derived from an EMBL/GenBank/DDBJ whole genome shotgun (WGS) entry which is preliminary data.</text>
</comment>
<evidence type="ECO:0000313" key="1">
    <source>
        <dbReference type="EMBL" id="TFU86850.1"/>
    </source>
</evidence>
<dbReference type="OrthoDB" id="9850427at2"/>
<dbReference type="EMBL" id="SPPK01000010">
    <property type="protein sequence ID" value="TFU86850.1"/>
    <property type="molecule type" value="Genomic_DNA"/>
</dbReference>
<proteinExistence type="predicted"/>
<dbReference type="AlphaFoldDB" id="A0A4Y9IHX4"/>
<evidence type="ECO:0008006" key="3">
    <source>
        <dbReference type="Google" id="ProtNLM"/>
    </source>
</evidence>
<name>A0A4Y9IHX4_9BACT</name>
<dbReference type="Proteomes" id="UP000298285">
    <property type="component" value="Unassembled WGS sequence"/>
</dbReference>